<gene>
    <name evidence="3" type="ordered locus">Amuc_0328</name>
</gene>
<dbReference type="HOGENOM" id="CLU_026561_0_0_0"/>
<dbReference type="eggNOG" id="COG1196">
    <property type="taxonomic scope" value="Bacteria"/>
</dbReference>
<feature type="domain" description="Rad50/SbcC-type AAA" evidence="2">
    <location>
        <begin position="12"/>
        <end position="332"/>
    </location>
</feature>
<keyword evidence="1" id="KW-0175">Coiled coil</keyword>
<reference evidence="4" key="1">
    <citation type="journal article" date="2011" name="PLoS ONE">
        <title>The genome of Akkermansia muciniphila, a dedicated intestinal mucin degrader, and its use in exploring intestinal metagenomes.</title>
        <authorList>
            <person name="van Passel M.W."/>
            <person name="Kant R."/>
            <person name="Zoetendal E.G."/>
            <person name="Plugge C.M."/>
            <person name="Derrien M."/>
            <person name="Malfatti S.A."/>
            <person name="Chain P.S."/>
            <person name="Woyke T."/>
            <person name="Palva A."/>
            <person name="de Vos W.M."/>
            <person name="Smidt H."/>
        </authorList>
    </citation>
    <scope>NUCLEOTIDE SEQUENCE [LARGE SCALE GENOMIC DNA]</scope>
    <source>
        <strain evidence="4">ATCC BAA-835 / DSM 22959 / JCM 33894 / BCRC 81048 / CCUG 64013 / CIP 107961 / Muc</strain>
    </source>
</reference>
<dbReference type="RefSeq" id="WP_012419383.1">
    <property type="nucleotide sequence ID" value="NC_010655.1"/>
</dbReference>
<name>B2UMW2_AKKM8</name>
<proteinExistence type="predicted"/>
<dbReference type="GO" id="GO:0016887">
    <property type="term" value="F:ATP hydrolysis activity"/>
    <property type="evidence" value="ECO:0007669"/>
    <property type="project" value="InterPro"/>
</dbReference>
<feature type="coiled-coil region" evidence="1">
    <location>
        <begin position="288"/>
        <end position="336"/>
    </location>
</feature>
<evidence type="ECO:0000313" key="3">
    <source>
        <dbReference type="EMBL" id="ACD04168.1"/>
    </source>
</evidence>
<dbReference type="KEGG" id="amu:Amuc_0328"/>
<organism evidence="3 4">
    <name type="scientific">Akkermansia muciniphila (strain ATCC BAA-835 / DSM 22959 / JCM 33894 / BCRC 81048 / CCUG 64013 / CIP 107961 / Muc)</name>
    <dbReference type="NCBI Taxonomy" id="349741"/>
    <lineage>
        <taxon>Bacteria</taxon>
        <taxon>Pseudomonadati</taxon>
        <taxon>Verrucomicrobiota</taxon>
        <taxon>Verrucomicrobiia</taxon>
        <taxon>Verrucomicrobiales</taxon>
        <taxon>Akkermansiaceae</taxon>
        <taxon>Akkermansia</taxon>
    </lineage>
</organism>
<dbReference type="InterPro" id="IPR038729">
    <property type="entry name" value="Rad50/SbcC_AAA"/>
</dbReference>
<dbReference type="Gene3D" id="3.40.50.300">
    <property type="entry name" value="P-loop containing nucleotide triphosphate hydrolases"/>
    <property type="match status" value="2"/>
</dbReference>
<dbReference type="OrthoDB" id="9795626at2"/>
<dbReference type="BioCyc" id="AMUC349741:G1GBX-369-MONOMER"/>
<dbReference type="PaxDb" id="349741-Amuc_0328"/>
<dbReference type="SUPFAM" id="SSF52540">
    <property type="entry name" value="P-loop containing nucleoside triphosphate hydrolases"/>
    <property type="match status" value="2"/>
</dbReference>
<dbReference type="STRING" id="349741.Amuc_0328"/>
<sequence length="671" mass="77293">MSRHIYLPELLSINIKNYTLYPNGLDYTFDFVKGVNLVLGGNGMGKTTFVNIIRYAILGLYKKPFGYTRTYQGNIIEKRQLFPQKYFSNRMDDSIHTDASPTVSISMKINNVTVDLTRDLSSITLTKLKVDGTEVFGTLINQFSYEKLSDAAKVNMLPYLYEKIIKTNTNLEFDDLIFFVNEVLFFGEDHKTILWNDGGFFPDVQSELFNKYFNDPVLDKKRQEAIRKAKYFDSLSRHSSEDMRAINKVLGKMKDTSPSADHSTANQGNTALILIDLKGKLAGMDAKLASIQKERASKSQDISLLQNEINKISLSANDMDKQLKQIEEQLNNHIWETLHPSYHVFIKNIQLNHICPMCNQPNDELVEKVANDSNSCFACGSSINENTETDTILRKRFDEISTHRKTLYQSINTKKQTIQNIEQQIINSDTEFTKIELERRTIQQQIRELEYENAMSDNSQNSIQPFLDEVNRLTQQKEAYQKQRDEQYNIVTSISNEIEDVITANVHAFSSIFAQYAGKFLGVPCELTYIKQTGDTNKRFYPVIDGKVRFYEEEMSESQRFFVDHSFRMSILTFFYRTPSFYIVETPDSSLDISYERNAASVFAEFLKKPNSLIITSNLNNSLFIEHLLDQENVDLGIVGLLDIAKQSTIQNTSEQLKSIYHHIKNRLELC</sequence>
<dbReference type="AlphaFoldDB" id="B2UMW2"/>
<evidence type="ECO:0000313" key="4">
    <source>
        <dbReference type="Proteomes" id="UP000001031"/>
    </source>
</evidence>
<evidence type="ECO:0000259" key="2">
    <source>
        <dbReference type="Pfam" id="PF13476"/>
    </source>
</evidence>
<accession>B2UMW2</accession>
<feature type="coiled-coil region" evidence="1">
    <location>
        <begin position="432"/>
        <end position="490"/>
    </location>
</feature>
<protein>
    <recommendedName>
        <fullName evidence="2">Rad50/SbcC-type AAA domain-containing protein</fullName>
    </recommendedName>
</protein>
<evidence type="ECO:0000256" key="1">
    <source>
        <dbReference type="SAM" id="Coils"/>
    </source>
</evidence>
<dbReference type="EMBL" id="CP001071">
    <property type="protein sequence ID" value="ACD04168.1"/>
    <property type="molecule type" value="Genomic_DNA"/>
</dbReference>
<dbReference type="Pfam" id="PF13476">
    <property type="entry name" value="AAA_23"/>
    <property type="match status" value="1"/>
</dbReference>
<dbReference type="GO" id="GO:0006302">
    <property type="term" value="P:double-strand break repair"/>
    <property type="evidence" value="ECO:0007669"/>
    <property type="project" value="InterPro"/>
</dbReference>
<dbReference type="InterPro" id="IPR027417">
    <property type="entry name" value="P-loop_NTPase"/>
</dbReference>
<dbReference type="Proteomes" id="UP000001031">
    <property type="component" value="Chromosome"/>
</dbReference>
<keyword evidence="4" id="KW-1185">Reference proteome</keyword>